<dbReference type="Gene3D" id="3.20.20.210">
    <property type="match status" value="1"/>
</dbReference>
<proteinExistence type="predicted"/>
<dbReference type="InterPro" id="IPR038071">
    <property type="entry name" value="UROD/MetE-like_sf"/>
</dbReference>
<name>A0ABZ1Z6Y6_9NOCA</name>
<organism evidence="1 2">
    <name type="scientific">Nocardia vinacea</name>
    <dbReference type="NCBI Taxonomy" id="96468"/>
    <lineage>
        <taxon>Bacteria</taxon>
        <taxon>Bacillati</taxon>
        <taxon>Actinomycetota</taxon>
        <taxon>Actinomycetes</taxon>
        <taxon>Mycobacteriales</taxon>
        <taxon>Nocardiaceae</taxon>
        <taxon>Nocardia</taxon>
    </lineage>
</organism>
<accession>A0ABZ1Z6Y6</accession>
<evidence type="ECO:0000313" key="1">
    <source>
        <dbReference type="EMBL" id="WUV49805.1"/>
    </source>
</evidence>
<dbReference type="SUPFAM" id="SSF51726">
    <property type="entry name" value="UROD/MetE-like"/>
    <property type="match status" value="1"/>
</dbReference>
<evidence type="ECO:0008006" key="3">
    <source>
        <dbReference type="Google" id="ProtNLM"/>
    </source>
</evidence>
<dbReference type="Proteomes" id="UP001432062">
    <property type="component" value="Chromosome"/>
</dbReference>
<dbReference type="EMBL" id="CP109441">
    <property type="protein sequence ID" value="WUV49805.1"/>
    <property type="molecule type" value="Genomic_DNA"/>
</dbReference>
<protein>
    <recommendedName>
        <fullName evidence="3">Methionine synthase</fullName>
    </recommendedName>
</protein>
<reference evidence="1" key="1">
    <citation type="submission" date="2022-10" db="EMBL/GenBank/DDBJ databases">
        <title>The complete genomes of actinobacterial strains from the NBC collection.</title>
        <authorList>
            <person name="Joergensen T.S."/>
            <person name="Alvarez Arevalo M."/>
            <person name="Sterndorff E.B."/>
            <person name="Faurdal D."/>
            <person name="Vuksanovic O."/>
            <person name="Mourched A.-S."/>
            <person name="Charusanti P."/>
            <person name="Shaw S."/>
            <person name="Blin K."/>
            <person name="Weber T."/>
        </authorList>
    </citation>
    <scope>NUCLEOTIDE SEQUENCE</scope>
    <source>
        <strain evidence="1">NBC_01482</strain>
    </source>
</reference>
<evidence type="ECO:0000313" key="2">
    <source>
        <dbReference type="Proteomes" id="UP001432062"/>
    </source>
</evidence>
<sequence length="350" mass="38861">MALSLPVTYLVGSANAPTRQIAMEKFGTMWEYLPSFPEGDTAFPGWIMPRLRSTFALPGMRKVKDGNIELAYPGMPGYEYAGEHELDIPPVLLGYFDQAEAAKPILERMIEERGSSKSYQACIVDPYDHAYFALGEAGLEQHYESFRKPALEEIFAIHRLFDGDVVFQLESPGRMLTIEVIESAQERAAKAVELASDLAAFVRRMPEGARVTIHLCRGDWEHSTWLKQINGFEPVVLLVNAIVAAWPEGRTLQGIHIPLAAADVLPFADVDNPDFYQPLEQLTPDATIYAGIVHEKASADHIRSALTQARKYYPRPFGGLSTSCGMARMTEADMDHALRLLTELMVTATG</sequence>
<dbReference type="RefSeq" id="WP_329414408.1">
    <property type="nucleotide sequence ID" value="NZ_CP109441.1"/>
</dbReference>
<gene>
    <name evidence="1" type="ORF">OG563_17385</name>
</gene>
<keyword evidence="2" id="KW-1185">Reference proteome</keyword>